<reference evidence="1" key="1">
    <citation type="journal article" date="2021" name="PeerJ">
        <title>Extensive microbial diversity within the chicken gut microbiome revealed by metagenomics and culture.</title>
        <authorList>
            <person name="Gilroy R."/>
            <person name="Ravi A."/>
            <person name="Getino M."/>
            <person name="Pursley I."/>
            <person name="Horton D.L."/>
            <person name="Alikhan N.F."/>
            <person name="Baker D."/>
            <person name="Gharbi K."/>
            <person name="Hall N."/>
            <person name="Watson M."/>
            <person name="Adriaenssens E.M."/>
            <person name="Foster-Nyarko E."/>
            <person name="Jarju S."/>
            <person name="Secka A."/>
            <person name="Antonio M."/>
            <person name="Oren A."/>
            <person name="Chaudhuri R.R."/>
            <person name="La Ragione R."/>
            <person name="Hildebrand F."/>
            <person name="Pallen M.J."/>
        </authorList>
    </citation>
    <scope>NUCLEOTIDE SEQUENCE</scope>
    <source>
        <strain evidence="1">4100</strain>
    </source>
</reference>
<dbReference type="Pfam" id="PF07332">
    <property type="entry name" value="Phage_holin_3_6"/>
    <property type="match status" value="1"/>
</dbReference>
<reference evidence="1" key="2">
    <citation type="submission" date="2021-09" db="EMBL/GenBank/DDBJ databases">
        <authorList>
            <person name="Gilroy R."/>
        </authorList>
    </citation>
    <scope>NUCLEOTIDE SEQUENCE</scope>
    <source>
        <strain evidence="1">4100</strain>
    </source>
</reference>
<evidence type="ECO:0000313" key="1">
    <source>
        <dbReference type="EMBL" id="HJE39552.1"/>
    </source>
</evidence>
<evidence type="ECO:0000313" key="2">
    <source>
        <dbReference type="Proteomes" id="UP000711407"/>
    </source>
</evidence>
<dbReference type="AlphaFoldDB" id="A0A4Q0UAI3"/>
<sequence length="110" mass="12485">MDTESYKNLWMRLSELIKLYWSNTKLTVTEKAARLLATIALCAVVFVLGVIAFFFLSIALVHWIAMGIGAMWAYLIIGGLYLLLIGVFVLFKKRLIVNPICRFISQLLLS</sequence>
<comment type="caution">
    <text evidence="1">The sequence shown here is derived from an EMBL/GenBank/DDBJ whole genome shotgun (WGS) entry which is preliminary data.</text>
</comment>
<organism evidence="1 2">
    <name type="scientific">Candidatus Amulumruptor caecigallinarius</name>
    <dbReference type="NCBI Taxonomy" id="2109911"/>
    <lineage>
        <taxon>Bacteria</taxon>
        <taxon>Pseudomonadati</taxon>
        <taxon>Bacteroidota</taxon>
        <taxon>Bacteroidia</taxon>
        <taxon>Bacteroidales</taxon>
        <taxon>Muribaculaceae</taxon>
        <taxon>Candidatus Amulumruptor</taxon>
    </lineage>
</organism>
<dbReference type="EMBL" id="DYXT01000038">
    <property type="protein sequence ID" value="HJE39552.1"/>
    <property type="molecule type" value="Genomic_DNA"/>
</dbReference>
<accession>A0A4Q0UAI3</accession>
<protein>
    <submittedName>
        <fullName evidence="1">Phage holin family protein</fullName>
    </submittedName>
</protein>
<name>A0A4Q0UAI3_9BACT</name>
<proteinExistence type="predicted"/>
<dbReference type="Proteomes" id="UP000711407">
    <property type="component" value="Unassembled WGS sequence"/>
</dbReference>
<gene>
    <name evidence="1" type="ORF">K8V47_07345</name>
</gene>
<dbReference type="InterPro" id="IPR009937">
    <property type="entry name" value="Phage_holin_3_6"/>
</dbReference>